<reference evidence="1 2" key="1">
    <citation type="submission" date="2014-06" db="EMBL/GenBank/DDBJ databases">
        <title>Draft genome sequence of Bacillus gaemokensis JCM 15801 (MCCC 1A00707).</title>
        <authorList>
            <person name="Lai Q."/>
            <person name="Liu Y."/>
            <person name="Shao Z."/>
        </authorList>
    </citation>
    <scope>NUCLEOTIDE SEQUENCE [LARGE SCALE GENOMIC DNA]</scope>
    <source>
        <strain evidence="1 2">JCM 15801</strain>
    </source>
</reference>
<evidence type="ECO:0000313" key="2">
    <source>
        <dbReference type="Proteomes" id="UP000027778"/>
    </source>
</evidence>
<keyword evidence="2" id="KW-1185">Reference proteome</keyword>
<sequence length="75" mass="8918">MQRILKLEGNEVIISSVIFYNEREQEYYAIEDMIKEIKLPISLKIKLSIRGTYKTLLFYANEIDIYKNNIKTNLS</sequence>
<protein>
    <submittedName>
        <fullName evidence="1">Uncharacterized protein</fullName>
    </submittedName>
</protein>
<dbReference type="EMBL" id="JOTM01000179">
    <property type="protein sequence ID" value="KEK17471.1"/>
    <property type="molecule type" value="Genomic_DNA"/>
</dbReference>
<dbReference type="AlphaFoldDB" id="A0A073JTH3"/>
<comment type="caution">
    <text evidence="1">The sequence shown here is derived from an EMBL/GenBank/DDBJ whole genome shotgun (WGS) entry which is preliminary data.</text>
</comment>
<organism evidence="1 2">
    <name type="scientific">Bacillus gaemokensis</name>
    <dbReference type="NCBI Taxonomy" id="574375"/>
    <lineage>
        <taxon>Bacteria</taxon>
        <taxon>Bacillati</taxon>
        <taxon>Bacillota</taxon>
        <taxon>Bacilli</taxon>
        <taxon>Bacillales</taxon>
        <taxon>Bacillaceae</taxon>
        <taxon>Bacillus</taxon>
        <taxon>Bacillus cereus group</taxon>
    </lineage>
</organism>
<gene>
    <name evidence="1" type="ORF">BAGA_09810</name>
</gene>
<name>A0A073JTH3_9BACI</name>
<dbReference type="OrthoDB" id="2873657at2"/>
<proteinExistence type="predicted"/>
<dbReference type="Proteomes" id="UP000027778">
    <property type="component" value="Unassembled WGS sequence"/>
</dbReference>
<accession>A0A073JTH3</accession>
<evidence type="ECO:0000313" key="1">
    <source>
        <dbReference type="EMBL" id="KEK17471.1"/>
    </source>
</evidence>